<name>A0A4Y2JD36_ARAVE</name>
<reference evidence="1 2" key="1">
    <citation type="journal article" date="2019" name="Sci. Rep.">
        <title>Orb-weaving spider Araneus ventricosus genome elucidates the spidroin gene catalogue.</title>
        <authorList>
            <person name="Kono N."/>
            <person name="Nakamura H."/>
            <person name="Ohtoshi R."/>
            <person name="Moran D.A.P."/>
            <person name="Shinohara A."/>
            <person name="Yoshida Y."/>
            <person name="Fujiwara M."/>
            <person name="Mori M."/>
            <person name="Tomita M."/>
            <person name="Arakawa K."/>
        </authorList>
    </citation>
    <scope>NUCLEOTIDE SEQUENCE [LARGE SCALE GENOMIC DNA]</scope>
</reference>
<dbReference type="AlphaFoldDB" id="A0A4Y2JD36"/>
<protein>
    <submittedName>
        <fullName evidence="1">Uncharacterized protein</fullName>
    </submittedName>
</protein>
<evidence type="ECO:0000313" key="2">
    <source>
        <dbReference type="Proteomes" id="UP000499080"/>
    </source>
</evidence>
<dbReference type="EMBL" id="BGPR01003373">
    <property type="protein sequence ID" value="GBM87328.1"/>
    <property type="molecule type" value="Genomic_DNA"/>
</dbReference>
<gene>
    <name evidence="1" type="ORF">AVEN_53506_1</name>
</gene>
<dbReference type="Proteomes" id="UP000499080">
    <property type="component" value="Unassembled WGS sequence"/>
</dbReference>
<keyword evidence="2" id="KW-1185">Reference proteome</keyword>
<sequence length="120" mass="13703">MQLFSSLYGMRNRPYGHKKKPNICHAKPTKEGLKQHEGHFGTDLVILNRGQVTRTTPELALPLSEIPHRPSRRTFGHEVRFSAHHYSHTRRFFSGIGFGTWSPPTPKAEILPLDHRGPES</sequence>
<organism evidence="1 2">
    <name type="scientific">Araneus ventricosus</name>
    <name type="common">Orbweaver spider</name>
    <name type="synonym">Epeira ventricosa</name>
    <dbReference type="NCBI Taxonomy" id="182803"/>
    <lineage>
        <taxon>Eukaryota</taxon>
        <taxon>Metazoa</taxon>
        <taxon>Ecdysozoa</taxon>
        <taxon>Arthropoda</taxon>
        <taxon>Chelicerata</taxon>
        <taxon>Arachnida</taxon>
        <taxon>Araneae</taxon>
        <taxon>Araneomorphae</taxon>
        <taxon>Entelegynae</taxon>
        <taxon>Araneoidea</taxon>
        <taxon>Araneidae</taxon>
        <taxon>Araneus</taxon>
    </lineage>
</organism>
<proteinExistence type="predicted"/>
<evidence type="ECO:0000313" key="1">
    <source>
        <dbReference type="EMBL" id="GBM87328.1"/>
    </source>
</evidence>
<accession>A0A4Y2JD36</accession>
<comment type="caution">
    <text evidence="1">The sequence shown here is derived from an EMBL/GenBank/DDBJ whole genome shotgun (WGS) entry which is preliminary data.</text>
</comment>